<comment type="caution">
    <text evidence="9">The sequence shown here is derived from an EMBL/GenBank/DDBJ whole genome shotgun (WGS) entry which is preliminary data.</text>
</comment>
<evidence type="ECO:0000313" key="9">
    <source>
        <dbReference type="EMBL" id="MBM3275295.1"/>
    </source>
</evidence>
<dbReference type="Pfam" id="PF00528">
    <property type="entry name" value="BPD_transp_1"/>
    <property type="match status" value="1"/>
</dbReference>
<protein>
    <submittedName>
        <fullName evidence="9">Carbohydrate ABC transporter permease</fullName>
    </submittedName>
</protein>
<dbReference type="AlphaFoldDB" id="A0A937X6Y3"/>
<accession>A0A937X6Y3</accession>
<feature type="transmembrane region" description="Helical" evidence="7">
    <location>
        <begin position="12"/>
        <end position="33"/>
    </location>
</feature>
<dbReference type="PANTHER" id="PTHR43744">
    <property type="entry name" value="ABC TRANSPORTER PERMEASE PROTEIN MG189-RELATED-RELATED"/>
    <property type="match status" value="1"/>
</dbReference>
<keyword evidence="6 7" id="KW-0472">Membrane</keyword>
<feature type="transmembrane region" description="Helical" evidence="7">
    <location>
        <begin position="45"/>
        <end position="65"/>
    </location>
</feature>
<dbReference type="GO" id="GO:0055085">
    <property type="term" value="P:transmembrane transport"/>
    <property type="evidence" value="ECO:0007669"/>
    <property type="project" value="InterPro"/>
</dbReference>
<sequence>VKYRFLGRKATLAFIVALMALPPVVIIIPLFILMADLGWIDTYQAAILAEAGILIPFAVFLLYSYMKDLPPDLLDAAAVDGAGTWRQFTHIVLPLTAPALVTTAIISAVFAWNDLLIPLILWPGEDFRTLMVGLATLAPSRTGVKDAPFLMAGAAISVIPLIVAYLLGRRALVRGLLEGSGR</sequence>
<dbReference type="EMBL" id="VGJX01000518">
    <property type="protein sequence ID" value="MBM3275295.1"/>
    <property type="molecule type" value="Genomic_DNA"/>
</dbReference>
<proteinExistence type="inferred from homology"/>
<evidence type="ECO:0000256" key="5">
    <source>
        <dbReference type="ARBA" id="ARBA00022989"/>
    </source>
</evidence>
<dbReference type="CDD" id="cd06261">
    <property type="entry name" value="TM_PBP2"/>
    <property type="match status" value="1"/>
</dbReference>
<keyword evidence="3" id="KW-1003">Cell membrane</keyword>
<feature type="transmembrane region" description="Helical" evidence="7">
    <location>
        <begin position="91"/>
        <end position="112"/>
    </location>
</feature>
<dbReference type="PANTHER" id="PTHR43744:SF12">
    <property type="entry name" value="ABC TRANSPORTER PERMEASE PROTEIN MG189-RELATED"/>
    <property type="match status" value="1"/>
</dbReference>
<dbReference type="PROSITE" id="PS50928">
    <property type="entry name" value="ABC_TM1"/>
    <property type="match status" value="1"/>
</dbReference>
<evidence type="ECO:0000256" key="4">
    <source>
        <dbReference type="ARBA" id="ARBA00022692"/>
    </source>
</evidence>
<gene>
    <name evidence="9" type="ORF">FJZ00_09090</name>
</gene>
<evidence type="ECO:0000256" key="2">
    <source>
        <dbReference type="ARBA" id="ARBA00022448"/>
    </source>
</evidence>
<evidence type="ECO:0000256" key="6">
    <source>
        <dbReference type="ARBA" id="ARBA00023136"/>
    </source>
</evidence>
<organism evidence="9 10">
    <name type="scientific">Candidatus Tanganyikabacteria bacterium</name>
    <dbReference type="NCBI Taxonomy" id="2961651"/>
    <lineage>
        <taxon>Bacteria</taxon>
        <taxon>Bacillati</taxon>
        <taxon>Candidatus Sericytochromatia</taxon>
        <taxon>Candidatus Tanganyikabacteria</taxon>
    </lineage>
</organism>
<keyword evidence="4 7" id="KW-0812">Transmembrane</keyword>
<dbReference type="InterPro" id="IPR000515">
    <property type="entry name" value="MetI-like"/>
</dbReference>
<keyword evidence="5 7" id="KW-1133">Transmembrane helix</keyword>
<dbReference type="Proteomes" id="UP000703893">
    <property type="component" value="Unassembled WGS sequence"/>
</dbReference>
<comment type="similarity">
    <text evidence="7">Belongs to the binding-protein-dependent transport system permease family.</text>
</comment>
<feature type="transmembrane region" description="Helical" evidence="7">
    <location>
        <begin position="147"/>
        <end position="167"/>
    </location>
</feature>
<dbReference type="SUPFAM" id="SSF161098">
    <property type="entry name" value="MetI-like"/>
    <property type="match status" value="1"/>
</dbReference>
<feature type="non-terminal residue" evidence="9">
    <location>
        <position position="1"/>
    </location>
</feature>
<dbReference type="GO" id="GO:0005886">
    <property type="term" value="C:plasma membrane"/>
    <property type="evidence" value="ECO:0007669"/>
    <property type="project" value="UniProtKB-SubCell"/>
</dbReference>
<keyword evidence="2 7" id="KW-0813">Transport</keyword>
<evidence type="ECO:0000259" key="8">
    <source>
        <dbReference type="PROSITE" id="PS50928"/>
    </source>
</evidence>
<feature type="domain" description="ABC transmembrane type-1" evidence="8">
    <location>
        <begin position="1"/>
        <end position="168"/>
    </location>
</feature>
<evidence type="ECO:0000256" key="3">
    <source>
        <dbReference type="ARBA" id="ARBA00022475"/>
    </source>
</evidence>
<reference evidence="9 10" key="1">
    <citation type="submission" date="2019-03" db="EMBL/GenBank/DDBJ databases">
        <title>Lake Tanganyika Metagenome-Assembled Genomes (MAGs).</title>
        <authorList>
            <person name="Tran P."/>
        </authorList>
    </citation>
    <scope>NUCLEOTIDE SEQUENCE [LARGE SCALE GENOMIC DNA]</scope>
    <source>
        <strain evidence="9">K_DeepCast_65m_m2_236</strain>
    </source>
</reference>
<evidence type="ECO:0000313" key="10">
    <source>
        <dbReference type="Proteomes" id="UP000703893"/>
    </source>
</evidence>
<evidence type="ECO:0000256" key="1">
    <source>
        <dbReference type="ARBA" id="ARBA00004651"/>
    </source>
</evidence>
<evidence type="ECO:0000256" key="7">
    <source>
        <dbReference type="RuleBase" id="RU363032"/>
    </source>
</evidence>
<dbReference type="Gene3D" id="1.10.3720.10">
    <property type="entry name" value="MetI-like"/>
    <property type="match status" value="1"/>
</dbReference>
<dbReference type="InterPro" id="IPR035906">
    <property type="entry name" value="MetI-like_sf"/>
</dbReference>
<name>A0A937X6Y3_9BACT</name>
<comment type="subcellular location">
    <subcellularLocation>
        <location evidence="1 7">Cell membrane</location>
        <topology evidence="1 7">Multi-pass membrane protein</topology>
    </subcellularLocation>
</comment>